<accession>A0A5B7D3P4</accession>
<proteinExistence type="predicted"/>
<feature type="signal peptide" evidence="1">
    <location>
        <begin position="1"/>
        <end position="19"/>
    </location>
</feature>
<dbReference type="EMBL" id="VSRR010000460">
    <property type="protein sequence ID" value="MPC15861.1"/>
    <property type="molecule type" value="Genomic_DNA"/>
</dbReference>
<name>A0A5B7D3P4_PORTR</name>
<protein>
    <recommendedName>
        <fullName evidence="4">Secreted protein</fullName>
    </recommendedName>
</protein>
<keyword evidence="1" id="KW-0732">Signal</keyword>
<organism evidence="2 3">
    <name type="scientific">Portunus trituberculatus</name>
    <name type="common">Swimming crab</name>
    <name type="synonym">Neptunus trituberculatus</name>
    <dbReference type="NCBI Taxonomy" id="210409"/>
    <lineage>
        <taxon>Eukaryota</taxon>
        <taxon>Metazoa</taxon>
        <taxon>Ecdysozoa</taxon>
        <taxon>Arthropoda</taxon>
        <taxon>Crustacea</taxon>
        <taxon>Multicrustacea</taxon>
        <taxon>Malacostraca</taxon>
        <taxon>Eumalacostraca</taxon>
        <taxon>Eucarida</taxon>
        <taxon>Decapoda</taxon>
        <taxon>Pleocyemata</taxon>
        <taxon>Brachyura</taxon>
        <taxon>Eubrachyura</taxon>
        <taxon>Portunoidea</taxon>
        <taxon>Portunidae</taxon>
        <taxon>Portuninae</taxon>
        <taxon>Portunus</taxon>
    </lineage>
</organism>
<dbReference type="AlphaFoldDB" id="A0A5B7D3P4"/>
<dbReference type="Proteomes" id="UP000324222">
    <property type="component" value="Unassembled WGS sequence"/>
</dbReference>
<feature type="chain" id="PRO_5023111157" description="Secreted protein" evidence="1">
    <location>
        <begin position="20"/>
        <end position="117"/>
    </location>
</feature>
<gene>
    <name evidence="2" type="ORF">E2C01_008665</name>
</gene>
<comment type="caution">
    <text evidence="2">The sequence shown here is derived from an EMBL/GenBank/DDBJ whole genome shotgun (WGS) entry which is preliminary data.</text>
</comment>
<reference evidence="2 3" key="1">
    <citation type="submission" date="2019-05" db="EMBL/GenBank/DDBJ databases">
        <title>Another draft genome of Portunus trituberculatus and its Hox gene families provides insights of decapod evolution.</title>
        <authorList>
            <person name="Jeong J.-H."/>
            <person name="Song I."/>
            <person name="Kim S."/>
            <person name="Choi T."/>
            <person name="Kim D."/>
            <person name="Ryu S."/>
            <person name="Kim W."/>
        </authorList>
    </citation>
    <scope>NUCLEOTIDE SEQUENCE [LARGE SCALE GENOMIC DNA]</scope>
    <source>
        <tissue evidence="2">Muscle</tissue>
    </source>
</reference>
<evidence type="ECO:0008006" key="4">
    <source>
        <dbReference type="Google" id="ProtNLM"/>
    </source>
</evidence>
<keyword evidence="3" id="KW-1185">Reference proteome</keyword>
<evidence type="ECO:0000313" key="3">
    <source>
        <dbReference type="Proteomes" id="UP000324222"/>
    </source>
</evidence>
<evidence type="ECO:0000256" key="1">
    <source>
        <dbReference type="SAM" id="SignalP"/>
    </source>
</evidence>
<sequence>MSRVLSLALCVALLSRCSTLPLPLLALLDVSFNFPFWFRQALRAVLGAASLLAPRPSPFTLLFLSIRGSSQRGEAVVCPTKAQDAVPLCASVQLGLLHIVSVTERRWYCLAKNNNGK</sequence>
<evidence type="ECO:0000313" key="2">
    <source>
        <dbReference type="EMBL" id="MPC15861.1"/>
    </source>
</evidence>